<evidence type="ECO:0000256" key="1">
    <source>
        <dbReference type="SAM" id="MobiDB-lite"/>
    </source>
</evidence>
<protein>
    <recommendedName>
        <fullName evidence="4">Nucleic acid-binding protein</fullName>
    </recommendedName>
</protein>
<name>A0ABP0C2X6_9PEZI</name>
<feature type="compositionally biased region" description="Polar residues" evidence="1">
    <location>
        <begin position="277"/>
        <end position="286"/>
    </location>
</feature>
<keyword evidence="3" id="KW-1185">Reference proteome</keyword>
<reference evidence="2 3" key="1">
    <citation type="submission" date="2024-01" db="EMBL/GenBank/DDBJ databases">
        <authorList>
            <person name="Allen C."/>
            <person name="Tagirdzhanova G."/>
        </authorList>
    </citation>
    <scope>NUCLEOTIDE SEQUENCE [LARGE SCALE GENOMIC DNA]</scope>
</reference>
<evidence type="ECO:0000313" key="2">
    <source>
        <dbReference type="EMBL" id="CAK7226188.1"/>
    </source>
</evidence>
<evidence type="ECO:0000313" key="3">
    <source>
        <dbReference type="Proteomes" id="UP001642406"/>
    </source>
</evidence>
<gene>
    <name evidence="2" type="ORF">SBRCBS47491_006146</name>
</gene>
<proteinExistence type="predicted"/>
<evidence type="ECO:0008006" key="4">
    <source>
        <dbReference type="Google" id="ProtNLM"/>
    </source>
</evidence>
<organism evidence="2 3">
    <name type="scientific">Sporothrix bragantina</name>
    <dbReference type="NCBI Taxonomy" id="671064"/>
    <lineage>
        <taxon>Eukaryota</taxon>
        <taxon>Fungi</taxon>
        <taxon>Dikarya</taxon>
        <taxon>Ascomycota</taxon>
        <taxon>Pezizomycotina</taxon>
        <taxon>Sordariomycetes</taxon>
        <taxon>Sordariomycetidae</taxon>
        <taxon>Ophiostomatales</taxon>
        <taxon>Ophiostomataceae</taxon>
        <taxon>Sporothrix</taxon>
    </lineage>
</organism>
<comment type="caution">
    <text evidence="2">The sequence shown here is derived from an EMBL/GenBank/DDBJ whole genome shotgun (WGS) entry which is preliminary data.</text>
</comment>
<dbReference type="EMBL" id="CAWUHC010000058">
    <property type="protein sequence ID" value="CAK7226188.1"/>
    <property type="molecule type" value="Genomic_DNA"/>
</dbReference>
<feature type="region of interest" description="Disordered" evidence="1">
    <location>
        <begin position="271"/>
        <end position="305"/>
    </location>
</feature>
<accession>A0ABP0C2X6</accession>
<sequence>MALTPATLESTRRSTQDAAIWQRGSFGHSATSFDEASMSICLPDALPETAQQLSRLHPTVVSQAADGYIDAATTSQEFLEYSLAVHEALPSSMPQIDLPNMPANDSFDETTQSFSQSTSFSLLSTVPPLPTDIPHWQPLTNLVDVPSASYLLSLAPQTVTVNLVVAIVSVGVPRVIDKNNGNRNSNNRRDRRPVSLVELVVGDETGSGFGLTIWMDGGGGQQQQTTHIAAAAHLRVKEDSGLPVAWQLLEKTARVRDWALQYVLVDGHRFDSGDGGASQNNPNGSNEEMRSKTTPAWMLPPADTQ</sequence>
<dbReference type="Proteomes" id="UP001642406">
    <property type="component" value="Unassembled WGS sequence"/>
</dbReference>